<evidence type="ECO:0000313" key="3">
    <source>
        <dbReference type="Proteomes" id="UP001162483"/>
    </source>
</evidence>
<accession>A0ABN9E0Z2</accession>
<keyword evidence="3" id="KW-1185">Reference proteome</keyword>
<proteinExistence type="predicted"/>
<protein>
    <submittedName>
        <fullName evidence="2">Uncharacterized protein</fullName>
    </submittedName>
</protein>
<evidence type="ECO:0000313" key="2">
    <source>
        <dbReference type="EMBL" id="CAI9578555.1"/>
    </source>
</evidence>
<feature type="compositionally biased region" description="Basic and acidic residues" evidence="1">
    <location>
        <begin position="67"/>
        <end position="87"/>
    </location>
</feature>
<comment type="caution">
    <text evidence="2">The sequence shown here is derived from an EMBL/GenBank/DDBJ whole genome shotgun (WGS) entry which is preliminary data.</text>
</comment>
<gene>
    <name evidence="2" type="ORF">SPARVUS_LOCUS8947708</name>
</gene>
<feature type="compositionally biased region" description="Basic and acidic residues" evidence="1">
    <location>
        <begin position="103"/>
        <end position="113"/>
    </location>
</feature>
<feature type="region of interest" description="Disordered" evidence="1">
    <location>
        <begin position="64"/>
        <end position="122"/>
    </location>
</feature>
<dbReference type="EMBL" id="CATNWA010015012">
    <property type="protein sequence ID" value="CAI9578555.1"/>
    <property type="molecule type" value="Genomic_DNA"/>
</dbReference>
<sequence length="254" mass="28489">MCMLEVEMSRDDTEDAPLVCVEQALKSKLSDDSKKILSQKRLEFLEDFGSSLASWVNAYNENQTYLKRKDDDGKKESDVKKVKKDSFSEDCYPPGVSPPPKNLKSEVPCKDSSTKNAPAPTKSLSTANVLVAEKSTTVSSSSKENTKIPIIEPYKSSHYRSPRPYFAPVRTYGPPQNVPMQPFFRNRFSAPRENMFSDFHQAMHPNSQQGSFSGPPGPFMDPSRMPFNMPLCLAMDHGFRTLELKLGTDSFLPS</sequence>
<reference evidence="2" key="1">
    <citation type="submission" date="2023-05" db="EMBL/GenBank/DDBJ databases">
        <authorList>
            <person name="Stuckert A."/>
        </authorList>
    </citation>
    <scope>NUCLEOTIDE SEQUENCE</scope>
</reference>
<organism evidence="2 3">
    <name type="scientific">Staurois parvus</name>
    <dbReference type="NCBI Taxonomy" id="386267"/>
    <lineage>
        <taxon>Eukaryota</taxon>
        <taxon>Metazoa</taxon>
        <taxon>Chordata</taxon>
        <taxon>Craniata</taxon>
        <taxon>Vertebrata</taxon>
        <taxon>Euteleostomi</taxon>
        <taxon>Amphibia</taxon>
        <taxon>Batrachia</taxon>
        <taxon>Anura</taxon>
        <taxon>Neobatrachia</taxon>
        <taxon>Ranoidea</taxon>
        <taxon>Ranidae</taxon>
        <taxon>Staurois</taxon>
    </lineage>
</organism>
<name>A0ABN9E0Z2_9NEOB</name>
<dbReference type="Proteomes" id="UP001162483">
    <property type="component" value="Unassembled WGS sequence"/>
</dbReference>
<evidence type="ECO:0000256" key="1">
    <source>
        <dbReference type="SAM" id="MobiDB-lite"/>
    </source>
</evidence>
<feature type="non-terminal residue" evidence="2">
    <location>
        <position position="254"/>
    </location>
</feature>